<dbReference type="CDD" id="cd07012">
    <property type="entry name" value="PBP2_Bug_TTT"/>
    <property type="match status" value="1"/>
</dbReference>
<comment type="caution">
    <text evidence="3">The sequence shown here is derived from an EMBL/GenBank/DDBJ whole genome shotgun (WGS) entry which is preliminary data.</text>
</comment>
<dbReference type="Proteomes" id="UP000283458">
    <property type="component" value="Unassembled WGS sequence"/>
</dbReference>
<organism evidence="3 4">
    <name type="scientific">Azospirillum cavernae</name>
    <dbReference type="NCBI Taxonomy" id="2320860"/>
    <lineage>
        <taxon>Bacteria</taxon>
        <taxon>Pseudomonadati</taxon>
        <taxon>Pseudomonadota</taxon>
        <taxon>Alphaproteobacteria</taxon>
        <taxon>Rhodospirillales</taxon>
        <taxon>Azospirillaceae</taxon>
        <taxon>Azospirillum</taxon>
    </lineage>
</organism>
<dbReference type="PIRSF" id="PIRSF017082">
    <property type="entry name" value="YflP"/>
    <property type="match status" value="1"/>
</dbReference>
<reference evidence="3 4" key="1">
    <citation type="submission" date="2018-09" db="EMBL/GenBank/DDBJ databases">
        <authorList>
            <person name="Zhu H."/>
        </authorList>
    </citation>
    <scope>NUCLEOTIDE SEQUENCE [LARGE SCALE GENOMIC DNA]</scope>
    <source>
        <strain evidence="3 4">K2W22B-5</strain>
    </source>
</reference>
<evidence type="ECO:0000313" key="3">
    <source>
        <dbReference type="EMBL" id="RJF82282.1"/>
    </source>
</evidence>
<dbReference type="OrthoDB" id="7250553at2"/>
<evidence type="ECO:0000256" key="2">
    <source>
        <dbReference type="SAM" id="SignalP"/>
    </source>
</evidence>
<keyword evidence="2" id="KW-0732">Signal</keyword>
<feature type="signal peptide" evidence="2">
    <location>
        <begin position="1"/>
        <end position="24"/>
    </location>
</feature>
<gene>
    <name evidence="3" type="ORF">D3877_19760</name>
</gene>
<dbReference type="Gene3D" id="3.40.190.10">
    <property type="entry name" value="Periplasmic binding protein-like II"/>
    <property type="match status" value="1"/>
</dbReference>
<dbReference type="RefSeq" id="WP_119832364.1">
    <property type="nucleotide sequence ID" value="NZ_QYUL01000002.1"/>
</dbReference>
<dbReference type="SUPFAM" id="SSF53850">
    <property type="entry name" value="Periplasmic binding protein-like II"/>
    <property type="match status" value="1"/>
</dbReference>
<evidence type="ECO:0000313" key="4">
    <source>
        <dbReference type="Proteomes" id="UP000283458"/>
    </source>
</evidence>
<dbReference type="PANTHER" id="PTHR42928:SF5">
    <property type="entry name" value="BLR1237 PROTEIN"/>
    <property type="match status" value="1"/>
</dbReference>
<sequence>MRDRLRHLALLTGALAILPFHAKADYPERPITMIVAYGVGGQTDITARSLAPFIEKHLGPGARVITVNKPGAGGEIGFAALADAKPDGYTIGFINTPTIQTIPIERRARFTLDRLTPLVNIIDDPGVLIVRNDSPYKTLADLVAHAKANPLKVSIASTGVGSDDHLAILALQRQSKAQFLHIPFTTSIDNYRAMLNGNTAASATNIAEALRGVQSDPVRVLGVMAAARSPMAPNVPTFQEQGYNIVMGSMRGLAAPQDLSDEVKTKLVDAITKAANDPGFRKIAEDTFQPLRVLDPVTFATELRAGDDDFRALWTEAPWLAR</sequence>
<dbReference type="AlphaFoldDB" id="A0A418VYP8"/>
<accession>A0A418VYP8</accession>
<protein>
    <submittedName>
        <fullName evidence="3">Tripartite tricarboxylate transporter substrate binding protein</fullName>
    </submittedName>
</protein>
<comment type="similarity">
    <text evidence="1">Belongs to the UPF0065 (bug) family.</text>
</comment>
<feature type="chain" id="PRO_5019581398" evidence="2">
    <location>
        <begin position="25"/>
        <end position="322"/>
    </location>
</feature>
<evidence type="ECO:0000256" key="1">
    <source>
        <dbReference type="ARBA" id="ARBA00006987"/>
    </source>
</evidence>
<dbReference type="Gene3D" id="3.40.190.150">
    <property type="entry name" value="Bordetella uptake gene, domain 1"/>
    <property type="match status" value="1"/>
</dbReference>
<dbReference type="InterPro" id="IPR005064">
    <property type="entry name" value="BUG"/>
</dbReference>
<proteinExistence type="inferred from homology"/>
<keyword evidence="4" id="KW-1185">Reference proteome</keyword>
<dbReference type="InterPro" id="IPR042100">
    <property type="entry name" value="Bug_dom1"/>
</dbReference>
<dbReference type="Pfam" id="PF03401">
    <property type="entry name" value="TctC"/>
    <property type="match status" value="1"/>
</dbReference>
<dbReference type="PANTHER" id="PTHR42928">
    <property type="entry name" value="TRICARBOXYLATE-BINDING PROTEIN"/>
    <property type="match status" value="1"/>
</dbReference>
<dbReference type="EMBL" id="QYUL01000002">
    <property type="protein sequence ID" value="RJF82282.1"/>
    <property type="molecule type" value="Genomic_DNA"/>
</dbReference>
<name>A0A418VYP8_9PROT</name>